<evidence type="ECO:0000313" key="1">
    <source>
        <dbReference type="EMBL" id="SVD15290.1"/>
    </source>
</evidence>
<dbReference type="AlphaFoldDB" id="A0A382SZB3"/>
<feature type="non-terminal residue" evidence="1">
    <location>
        <position position="1"/>
    </location>
</feature>
<organism evidence="1">
    <name type="scientific">marine metagenome</name>
    <dbReference type="NCBI Taxonomy" id="408172"/>
    <lineage>
        <taxon>unclassified sequences</taxon>
        <taxon>metagenomes</taxon>
        <taxon>ecological metagenomes</taxon>
    </lineage>
</organism>
<dbReference type="EMBL" id="UINC01132770">
    <property type="protein sequence ID" value="SVD15290.1"/>
    <property type="molecule type" value="Genomic_DNA"/>
</dbReference>
<dbReference type="InterPro" id="IPR029058">
    <property type="entry name" value="AB_hydrolase_fold"/>
</dbReference>
<sequence>RGRVPAVLNPNGHHPGGKAMDYKQARCINLAKRGMLALNTEFIGMGELRADAEHLRIALLDLCGVAGIGVFYLLMKRGLDVLLDHLHADPERVAMTGLSGGGWQTALLSALDERVKVIIPVAGHSAMWQRRGCPQDIGDLEQCPGDMCTIADYDVLTAMFAPRPTLLIYNRNDDCCFQTKRARISVYRPARKIFELLGAGDRLELHDNTDPGTHNYERDNRSQLYRFLNKHFELETPEHDLPFADELRTEAQLNVGLPADNATLHSLALEQLHRIRRRREQRRSQPADSARRRLRRLLRLPRFDKM</sequence>
<accession>A0A382SZB3</accession>
<protein>
    <recommendedName>
        <fullName evidence="2">Acetyl xylan esterase domain-containing protein</fullName>
    </recommendedName>
</protein>
<gene>
    <name evidence="1" type="ORF">METZ01_LOCUS368144</name>
</gene>
<reference evidence="1" key="1">
    <citation type="submission" date="2018-05" db="EMBL/GenBank/DDBJ databases">
        <authorList>
            <person name="Lanie J.A."/>
            <person name="Ng W.-L."/>
            <person name="Kazmierczak K.M."/>
            <person name="Andrzejewski T.M."/>
            <person name="Davidsen T.M."/>
            <person name="Wayne K.J."/>
            <person name="Tettelin H."/>
            <person name="Glass J.I."/>
            <person name="Rusch D."/>
            <person name="Podicherti R."/>
            <person name="Tsui H.-C.T."/>
            <person name="Winkler M.E."/>
        </authorList>
    </citation>
    <scope>NUCLEOTIDE SEQUENCE</scope>
</reference>
<name>A0A382SZB3_9ZZZZ</name>
<evidence type="ECO:0008006" key="2">
    <source>
        <dbReference type="Google" id="ProtNLM"/>
    </source>
</evidence>
<dbReference type="SUPFAM" id="SSF53474">
    <property type="entry name" value="alpha/beta-Hydrolases"/>
    <property type="match status" value="1"/>
</dbReference>
<feature type="non-terminal residue" evidence="1">
    <location>
        <position position="306"/>
    </location>
</feature>
<proteinExistence type="predicted"/>
<dbReference type="Gene3D" id="3.40.50.1820">
    <property type="entry name" value="alpha/beta hydrolase"/>
    <property type="match status" value="1"/>
</dbReference>